<evidence type="ECO:0000313" key="2">
    <source>
        <dbReference type="Proteomes" id="UP000250235"/>
    </source>
</evidence>
<protein>
    <submittedName>
        <fullName evidence="1">Transcription initiation factor TFIID subunit 4b</fullName>
    </submittedName>
</protein>
<proteinExistence type="predicted"/>
<dbReference type="GO" id="GO:0003743">
    <property type="term" value="F:translation initiation factor activity"/>
    <property type="evidence" value="ECO:0007669"/>
    <property type="project" value="UniProtKB-KW"/>
</dbReference>
<gene>
    <name evidence="1" type="ORF">F511_35741</name>
</gene>
<organism evidence="1 2">
    <name type="scientific">Dorcoceras hygrometricum</name>
    <dbReference type="NCBI Taxonomy" id="472368"/>
    <lineage>
        <taxon>Eukaryota</taxon>
        <taxon>Viridiplantae</taxon>
        <taxon>Streptophyta</taxon>
        <taxon>Embryophyta</taxon>
        <taxon>Tracheophyta</taxon>
        <taxon>Spermatophyta</taxon>
        <taxon>Magnoliopsida</taxon>
        <taxon>eudicotyledons</taxon>
        <taxon>Gunneridae</taxon>
        <taxon>Pentapetalae</taxon>
        <taxon>asterids</taxon>
        <taxon>lamiids</taxon>
        <taxon>Lamiales</taxon>
        <taxon>Gesneriaceae</taxon>
        <taxon>Didymocarpoideae</taxon>
        <taxon>Trichosporeae</taxon>
        <taxon>Loxocarpinae</taxon>
        <taxon>Dorcoceras</taxon>
    </lineage>
</organism>
<sequence>MSQELELVMKDNCGLRNCWRLCQHREKSLYKDIASMSQELELVMKDNCGLRNCWRLCQHREKSLYKDIDRYIAQLADENIKNKKDKKKVETSQATIMKLSTVSNHLTIQAPNLQAQWQNAEEEIRKYRLQVDAEIRHLDNDV</sequence>
<dbReference type="Proteomes" id="UP000250235">
    <property type="component" value="Unassembled WGS sequence"/>
</dbReference>
<keyword evidence="2" id="KW-1185">Reference proteome</keyword>
<reference evidence="1 2" key="1">
    <citation type="journal article" date="2015" name="Proc. Natl. Acad. Sci. U.S.A.">
        <title>The resurrection genome of Boea hygrometrica: A blueprint for survival of dehydration.</title>
        <authorList>
            <person name="Xiao L."/>
            <person name="Yang G."/>
            <person name="Zhang L."/>
            <person name="Yang X."/>
            <person name="Zhao S."/>
            <person name="Ji Z."/>
            <person name="Zhou Q."/>
            <person name="Hu M."/>
            <person name="Wang Y."/>
            <person name="Chen M."/>
            <person name="Xu Y."/>
            <person name="Jin H."/>
            <person name="Xiao X."/>
            <person name="Hu G."/>
            <person name="Bao F."/>
            <person name="Hu Y."/>
            <person name="Wan P."/>
            <person name="Li L."/>
            <person name="Deng X."/>
            <person name="Kuang T."/>
            <person name="Xiang C."/>
            <person name="Zhu J.K."/>
            <person name="Oliver M.J."/>
            <person name="He Y."/>
        </authorList>
    </citation>
    <scope>NUCLEOTIDE SEQUENCE [LARGE SCALE GENOMIC DNA]</scope>
    <source>
        <strain evidence="2">cv. XS01</strain>
    </source>
</reference>
<accession>A0A2Z7BYQ0</accession>
<evidence type="ECO:0000313" key="1">
    <source>
        <dbReference type="EMBL" id="KZV39524.1"/>
    </source>
</evidence>
<dbReference type="EMBL" id="KV000925">
    <property type="protein sequence ID" value="KZV39524.1"/>
    <property type="molecule type" value="Genomic_DNA"/>
</dbReference>
<keyword evidence="1" id="KW-0648">Protein biosynthesis</keyword>
<name>A0A2Z7BYQ0_9LAMI</name>
<keyword evidence="1" id="KW-0396">Initiation factor</keyword>
<dbReference type="AlphaFoldDB" id="A0A2Z7BYQ0"/>